<protein>
    <recommendedName>
        <fullName evidence="3">UvrD-like helicase C-terminal domain-containing protein</fullName>
    </recommendedName>
</protein>
<sequence>MIVPVVQSKLLDRMILYTAIPRSMKTVVLVGDIDLINEIVAAIPKSLDREQNLRFNGI</sequence>
<dbReference type="AlphaFoldDB" id="A0AA87PZ01"/>
<evidence type="ECO:0000313" key="1">
    <source>
        <dbReference type="EMBL" id="GAJ92295.1"/>
    </source>
</evidence>
<evidence type="ECO:0000313" key="2">
    <source>
        <dbReference type="Proteomes" id="UP000026941"/>
    </source>
</evidence>
<organism evidence="1 2">
    <name type="scientific">Rhizobium rhizogenes NBRC 13257</name>
    <dbReference type="NCBI Taxonomy" id="1220581"/>
    <lineage>
        <taxon>Bacteria</taxon>
        <taxon>Pseudomonadati</taxon>
        <taxon>Pseudomonadota</taxon>
        <taxon>Alphaproteobacteria</taxon>
        <taxon>Hyphomicrobiales</taxon>
        <taxon>Rhizobiaceae</taxon>
        <taxon>Rhizobium/Agrobacterium group</taxon>
        <taxon>Rhizobium</taxon>
    </lineage>
</organism>
<reference evidence="1 2" key="1">
    <citation type="submission" date="2014-05" db="EMBL/GenBank/DDBJ databases">
        <title>Whole genome shotgun sequence of Rhizobium rhizogenes NBRC 13257.</title>
        <authorList>
            <person name="Katano-Makiyama Y."/>
            <person name="Hosoyama A."/>
            <person name="Hashimoto M."/>
            <person name="Hosoyama Y."/>
            <person name="Noguchi M."/>
            <person name="Tsuchikane K."/>
            <person name="Kimura A."/>
            <person name="Ohji S."/>
            <person name="Ichikawa N."/>
            <person name="Yamazoe A."/>
            <person name="Fujita N."/>
        </authorList>
    </citation>
    <scope>NUCLEOTIDE SEQUENCE [LARGE SCALE GENOMIC DNA]</scope>
    <source>
        <strain evidence="1 2">NBRC 13257</strain>
    </source>
</reference>
<name>A0AA87PZ01_RHIRH</name>
<comment type="caution">
    <text evidence="1">The sequence shown here is derived from an EMBL/GenBank/DDBJ whole genome shotgun (WGS) entry which is preliminary data.</text>
</comment>
<gene>
    <name evidence="1" type="ORF">RRH01S_03_03680</name>
</gene>
<dbReference type="Proteomes" id="UP000026941">
    <property type="component" value="Unassembled WGS sequence"/>
</dbReference>
<evidence type="ECO:0008006" key="3">
    <source>
        <dbReference type="Google" id="ProtNLM"/>
    </source>
</evidence>
<dbReference type="EMBL" id="BAYX01000003">
    <property type="protein sequence ID" value="GAJ92295.1"/>
    <property type="molecule type" value="Genomic_DNA"/>
</dbReference>
<accession>A0AA87PZ01</accession>
<proteinExistence type="predicted"/>